<name>A0AAD9A8B1_9PEZI</name>
<feature type="region of interest" description="Disordered" evidence="13">
    <location>
        <begin position="65"/>
        <end position="152"/>
    </location>
</feature>
<keyword evidence="4 12" id="KW-0949">S-adenosyl-L-methionine</keyword>
<evidence type="ECO:0000256" key="5">
    <source>
        <dbReference type="ARBA" id="ARBA00022694"/>
    </source>
</evidence>
<feature type="compositionally biased region" description="Polar residues" evidence="13">
    <location>
        <begin position="106"/>
        <end position="120"/>
    </location>
</feature>
<feature type="compositionally biased region" description="Basic and acidic residues" evidence="13">
    <location>
        <begin position="616"/>
        <end position="632"/>
    </location>
</feature>
<dbReference type="NCBIfam" id="TIGR00308">
    <property type="entry name" value="TRM1"/>
    <property type="match status" value="1"/>
</dbReference>
<dbReference type="SUPFAM" id="SSF111331">
    <property type="entry name" value="NAD kinase/diacylglycerol kinase-like"/>
    <property type="match status" value="1"/>
</dbReference>
<dbReference type="Gene3D" id="3.40.50.150">
    <property type="entry name" value="Vaccinia Virus protein VP39"/>
    <property type="match status" value="1"/>
</dbReference>
<dbReference type="GO" id="GO:0002940">
    <property type="term" value="P:tRNA N2-guanine methylation"/>
    <property type="evidence" value="ECO:0007669"/>
    <property type="project" value="TreeGrafter"/>
</dbReference>
<keyword evidence="5 12" id="KW-0819">tRNA processing</keyword>
<sequence>MGAEDPVITYDGKEFKGVKEGKATILVPAEAAGKQGKQQVFYNPIQQFNRDLSVLAIRAYGEEVVERRAAQPASKRKEKKRRRAAGDDGGDRPAKVQVTDDGKPAETTNGEAQSAQTESGAANDAKAETEEIAPPGATEPQDAEDKSAPEKKAPKFTILDALSASGLRALRYSHELPFVTSVTANDLTKSAVESIKLNAKHNGLDDKIQANHDDAIAHMYRRIADDLSKRDRFGNPSKENKYDVIDLDPYGTAAPFIDAAVQAVRDDGGLLCVTCTDASHWAGHCYAEKSFSLYGGVPIKGLHSHEVGLRIIIHALTTAAAKYGLTIEPQLSLSIDFYCRIFVKVRKSKDAVNYQGGKTMIVYNCPGCSAWETQPMVRTRPYPKKKDGYFYKHGLSQGPPTDSHCQHCGSAQHIAGPMYGGPLHNAEFIERILDLIPTVDKSVYQTTTRIEGMLQTALEEYIPGPEPAEAVDPKDKELARIDHYPFFVMPSKLAGTLNTQQPPDDVFRGALRHLGYRVTRSHCRPGSVKTDAPWEAIWFIMREWVRQKAPVRTDKINSQMPAYTLLGLNKAEKNGDAKSTDEIKETEEATTTEAKKAEVTEEGDKTDVEMQDSTEETAKAAEKGEEKAASQEELRRTLVFDEKLAQLGKRTQGKKLVRYQMNPRENWGPMTRAKGHHVEMPFSFGAPQPSKLRRQRTRSTDFLSQNLARLFGSQRSPTRLREGGLLASASPLPSPLATRMAEARKSHPLPPHSTMDVAEPLGFEPRDHGLVPRRALDATFVDGKLSFTSQRGSESVRPEEIVFIIPANPHLSSGPIICALREDAEAKEFPYQLDIFFVAGDLPPELTDGLLLSQFPDHLNPQPSRHDVHFIVSTKSGLGHAPKFWDNVVQPLVILADQKAPGGMSSQSNGLSDRFNVLITKDADSVRNFAKDNWASRTQNQPGSSTTKTELIVLMSGDGGVVDLLNGCEETETPTALPTIAVLPLGTGNSNFHSSHKPLYTENGPSHMVLGLRTLFFGTAAPLPSFRASFSPGARLVTYTPEPDAEKPEDVILRNDGVDHLFGALVASYGFHAQLVWESDTPEYRKHGDKRFGMVAQELLKESHAYTAKVEVRSPDGAALKVLPREKYSYALAAMVSNLEKTFTISPGSGPLQGRLKLVHFGAVGAEKTMEIMMAAYKQGSHVGMKWKDGEQEDYVGYEDVEEIRVTIGESDPRWRKVCIDGTIVEIPEDGWMAVTKVKHPLFSILADRSIL</sequence>
<dbReference type="InterPro" id="IPR016064">
    <property type="entry name" value="NAD/diacylglycerol_kinase_sf"/>
</dbReference>
<proteinExistence type="inferred from homology"/>
<evidence type="ECO:0000256" key="6">
    <source>
        <dbReference type="ARBA" id="ARBA00022884"/>
    </source>
</evidence>
<evidence type="ECO:0000256" key="1">
    <source>
        <dbReference type="ARBA" id="ARBA00022555"/>
    </source>
</evidence>
<feature type="compositionally biased region" description="Basic residues" evidence="13">
    <location>
        <begin position="74"/>
        <end position="83"/>
    </location>
</feature>
<dbReference type="GO" id="GO:0160104">
    <property type="term" value="F:tRNA (guanine(26)-N2)-dimethyltransferase activity"/>
    <property type="evidence" value="ECO:0007669"/>
    <property type="project" value="UniProtKB-EC"/>
</dbReference>
<organism evidence="15 16">
    <name type="scientific">Colletotrichum chrysophilum</name>
    <dbReference type="NCBI Taxonomy" id="1836956"/>
    <lineage>
        <taxon>Eukaryota</taxon>
        <taxon>Fungi</taxon>
        <taxon>Dikarya</taxon>
        <taxon>Ascomycota</taxon>
        <taxon>Pezizomycotina</taxon>
        <taxon>Sordariomycetes</taxon>
        <taxon>Hypocreomycetidae</taxon>
        <taxon>Glomerellales</taxon>
        <taxon>Glomerellaceae</taxon>
        <taxon>Colletotrichum</taxon>
        <taxon>Colletotrichum gloeosporioides species complex</taxon>
    </lineage>
</organism>
<evidence type="ECO:0000259" key="14">
    <source>
        <dbReference type="Pfam" id="PF00781"/>
    </source>
</evidence>
<evidence type="ECO:0000256" key="9">
    <source>
        <dbReference type="ARBA" id="ARBA00077143"/>
    </source>
</evidence>
<dbReference type="EC" id="2.1.1.216" evidence="7"/>
<dbReference type="FunFam" id="3.30.56.70:FF:000001">
    <property type="entry name" value="tRNA (guanine(26)-N(2))-dimethyltransferase"/>
    <property type="match status" value="1"/>
</dbReference>
<dbReference type="GO" id="GO:0005634">
    <property type="term" value="C:nucleus"/>
    <property type="evidence" value="ECO:0007669"/>
    <property type="project" value="TreeGrafter"/>
</dbReference>
<dbReference type="InterPro" id="IPR002905">
    <property type="entry name" value="Trm1"/>
</dbReference>
<keyword evidence="2 12" id="KW-0489">Methyltransferase</keyword>
<dbReference type="EMBL" id="JAQOWY010000366">
    <property type="protein sequence ID" value="KAK1843281.1"/>
    <property type="molecule type" value="Genomic_DNA"/>
</dbReference>
<dbReference type="GO" id="GO:0016301">
    <property type="term" value="F:kinase activity"/>
    <property type="evidence" value="ECO:0007669"/>
    <property type="project" value="InterPro"/>
</dbReference>
<keyword evidence="6 12" id="KW-0694">RNA-binding</keyword>
<keyword evidence="16" id="KW-1185">Reference proteome</keyword>
<evidence type="ECO:0000256" key="8">
    <source>
        <dbReference type="ARBA" id="ARBA00051897"/>
    </source>
</evidence>
<dbReference type="AlphaFoldDB" id="A0AAD9A8B1"/>
<evidence type="ECO:0000256" key="2">
    <source>
        <dbReference type="ARBA" id="ARBA00022603"/>
    </source>
</evidence>
<accession>A0AAD9A8B1</accession>
<keyword evidence="1 12" id="KW-0820">tRNA-binding</keyword>
<keyword evidence="3 12" id="KW-0808">Transferase</keyword>
<evidence type="ECO:0000256" key="4">
    <source>
        <dbReference type="ARBA" id="ARBA00022691"/>
    </source>
</evidence>
<dbReference type="Pfam" id="PF00781">
    <property type="entry name" value="DAGK_cat"/>
    <property type="match status" value="1"/>
</dbReference>
<feature type="region of interest" description="Disordered" evidence="13">
    <location>
        <begin position="572"/>
        <end position="632"/>
    </location>
</feature>
<dbReference type="PANTHER" id="PTHR10631:SF3">
    <property type="entry name" value="TRNA (GUANINE(26)-N(2))-DIMETHYLTRANSFERASE"/>
    <property type="match status" value="1"/>
</dbReference>
<dbReference type="Proteomes" id="UP001243330">
    <property type="component" value="Unassembled WGS sequence"/>
</dbReference>
<comment type="similarity">
    <text evidence="12">Belongs to the class I-like SAM-binding methyltransferase superfamily. Trm1 family.</text>
</comment>
<evidence type="ECO:0000256" key="7">
    <source>
        <dbReference type="ARBA" id="ARBA00039099"/>
    </source>
</evidence>
<dbReference type="SUPFAM" id="SSF53335">
    <property type="entry name" value="S-adenosyl-L-methionine-dependent methyltransferases"/>
    <property type="match status" value="1"/>
</dbReference>
<dbReference type="InterPro" id="IPR042296">
    <property type="entry name" value="tRNA_met_Trm1_C"/>
</dbReference>
<dbReference type="InterPro" id="IPR029063">
    <property type="entry name" value="SAM-dependent_MTases_sf"/>
</dbReference>
<dbReference type="Pfam" id="PF02005">
    <property type="entry name" value="TRM"/>
    <property type="match status" value="2"/>
</dbReference>
<dbReference type="PROSITE" id="PS51626">
    <property type="entry name" value="SAM_MT_TRM1"/>
    <property type="match status" value="1"/>
</dbReference>
<evidence type="ECO:0000256" key="10">
    <source>
        <dbReference type="ARBA" id="ARBA00082896"/>
    </source>
</evidence>
<evidence type="ECO:0000256" key="3">
    <source>
        <dbReference type="ARBA" id="ARBA00022679"/>
    </source>
</evidence>
<reference evidence="15" key="1">
    <citation type="submission" date="2023-01" db="EMBL/GenBank/DDBJ databases">
        <title>Colletotrichum chrysophilum M932 genome sequence.</title>
        <authorList>
            <person name="Baroncelli R."/>
        </authorList>
    </citation>
    <scope>NUCLEOTIDE SEQUENCE</scope>
    <source>
        <strain evidence="15">M932</strain>
    </source>
</reference>
<dbReference type="Gene3D" id="3.40.50.10330">
    <property type="entry name" value="Probable inorganic polyphosphate/atp-NAD kinase, domain 1"/>
    <property type="match status" value="1"/>
</dbReference>
<gene>
    <name evidence="15" type="ORF">CCHR01_14079</name>
</gene>
<dbReference type="InterPro" id="IPR017438">
    <property type="entry name" value="ATP-NAD_kinase_N"/>
</dbReference>
<dbReference type="GO" id="GO:0000049">
    <property type="term" value="F:tRNA binding"/>
    <property type="evidence" value="ECO:0007669"/>
    <property type="project" value="UniProtKB-UniRule"/>
</dbReference>
<evidence type="ECO:0000256" key="12">
    <source>
        <dbReference type="PROSITE-ProRule" id="PRU00958"/>
    </source>
</evidence>
<dbReference type="Gene3D" id="2.60.200.40">
    <property type="match status" value="1"/>
</dbReference>
<evidence type="ECO:0000256" key="11">
    <source>
        <dbReference type="ARBA" id="ARBA00083299"/>
    </source>
</evidence>
<feature type="compositionally biased region" description="Basic and acidic residues" evidence="13">
    <location>
        <begin position="143"/>
        <end position="152"/>
    </location>
</feature>
<feature type="compositionally biased region" description="Basic and acidic residues" evidence="13">
    <location>
        <begin position="572"/>
        <end position="608"/>
    </location>
</feature>
<evidence type="ECO:0000313" key="15">
    <source>
        <dbReference type="EMBL" id="KAK1843281.1"/>
    </source>
</evidence>
<dbReference type="PANTHER" id="PTHR10631">
    <property type="entry name" value="N 2 ,N 2 -DIMETHYLGUANOSINE TRNA METHYLTRANSFERASE"/>
    <property type="match status" value="1"/>
</dbReference>
<evidence type="ECO:0000313" key="16">
    <source>
        <dbReference type="Proteomes" id="UP001243330"/>
    </source>
</evidence>
<feature type="compositionally biased region" description="Basic and acidic residues" evidence="13">
    <location>
        <begin position="84"/>
        <end position="104"/>
    </location>
</feature>
<feature type="domain" description="DAGKc" evidence="14">
    <location>
        <begin position="946"/>
        <end position="992"/>
    </location>
</feature>
<dbReference type="InterPro" id="IPR001206">
    <property type="entry name" value="Diacylglycerol_kinase_cat_dom"/>
</dbReference>
<protein>
    <recommendedName>
        <fullName evidence="7">tRNA (guanine(26)-N(2))-dimethyltransferase</fullName>
        <ecNumber evidence="7">2.1.1.216</ecNumber>
    </recommendedName>
    <alternativeName>
        <fullName evidence="10">tRNA 2,2-dimethylguanosine-26 methyltransferase</fullName>
    </alternativeName>
    <alternativeName>
        <fullName evidence="9">tRNA(guanine-26,N(2)-N(2)) methyltransferase</fullName>
    </alternativeName>
    <alternativeName>
        <fullName evidence="11">tRNA(m(2,2)G26)dimethyltransferase</fullName>
    </alternativeName>
</protein>
<dbReference type="Gene3D" id="3.30.56.70">
    <property type="entry name" value="N2,N2-dimethylguanosine tRNA methyltransferase, C-terminal domain"/>
    <property type="match status" value="1"/>
</dbReference>
<comment type="caution">
    <text evidence="15">The sequence shown here is derived from an EMBL/GenBank/DDBJ whole genome shotgun (WGS) entry which is preliminary data.</text>
</comment>
<comment type="catalytic activity">
    <reaction evidence="8">
        <text>guanosine(26) in tRNA + 2 S-adenosyl-L-methionine = N(2)-dimethylguanosine(26) in tRNA + 2 S-adenosyl-L-homocysteine + 2 H(+)</text>
        <dbReference type="Rhea" id="RHEA:43140"/>
        <dbReference type="Rhea" id="RHEA-COMP:10359"/>
        <dbReference type="Rhea" id="RHEA-COMP:10360"/>
        <dbReference type="ChEBI" id="CHEBI:15378"/>
        <dbReference type="ChEBI" id="CHEBI:57856"/>
        <dbReference type="ChEBI" id="CHEBI:59789"/>
        <dbReference type="ChEBI" id="CHEBI:74269"/>
        <dbReference type="ChEBI" id="CHEBI:74513"/>
        <dbReference type="EC" id="2.1.1.216"/>
    </reaction>
</comment>
<evidence type="ECO:0000256" key="13">
    <source>
        <dbReference type="SAM" id="MobiDB-lite"/>
    </source>
</evidence>